<dbReference type="OrthoDB" id="3800526at2759"/>
<accession>A0A6A6BA14</accession>
<proteinExistence type="predicted"/>
<evidence type="ECO:0000256" key="1">
    <source>
        <dbReference type="SAM" id="SignalP"/>
    </source>
</evidence>
<keyword evidence="3" id="KW-1185">Reference proteome</keyword>
<protein>
    <submittedName>
        <fullName evidence="2">Uncharacterized protein</fullName>
    </submittedName>
</protein>
<dbReference type="GeneID" id="54302697"/>
<evidence type="ECO:0000313" key="2">
    <source>
        <dbReference type="EMBL" id="KAF2141039.1"/>
    </source>
</evidence>
<dbReference type="Proteomes" id="UP000799438">
    <property type="component" value="Unassembled WGS sequence"/>
</dbReference>
<gene>
    <name evidence="2" type="ORF">K452DRAFT_334549</name>
</gene>
<dbReference type="AlphaFoldDB" id="A0A6A6BA14"/>
<sequence>MSFLKTQCLQLLMSSFTFLFLFCVLVGPGAATYLPEHSHLADQFIGPRQAGNESDYPFLRPACNDIDRPNWDQWHSSWKGDVQKWIATELTNFEKNREGEKGFHQYLVHKYAPNAGDSLAICNGHQVCGIGSCQNLRSNFTSKREKELAYYSLELISNFNNVIVFAKDQGQNAGNRVEAAAKSFLKNFTYGATTAREYSKAKKKHQQIHACFLIITGVFAAYFGALLGFNAGAAAVVPKVIVNSVPAIYAGADGLALQAYEDASQWLEGAETDFGVAWMKLMTAFESSISNTTANWLAGGKDRNGKTIADIAEFAAFFQAPSGQDLQPLSDSITQLWMAAAVNYAWNTERLYIVVTNAPGGCEQDTSGPIQAHECLAEYPNLSFWVYGLDRASEKKKGHANLHTPPSFLTMNGQGMFKFNMTDIVRSSFIRYKKFKNKVHIDGKETLKNYGSSTGNGSSYNEALGIAIGLAGPKTLFDIPVCFNPGGETIAGLSTGKARNYPCMCGDFSWKDGYSEAKDETFDFLVKTGLGTSVDWDHQCIQENHNCKEGKSKIWKGKFPDKMKGDKWNSDINAPFNKCPKRADSKKRKGHLNKKWDMVDQKEWEANFPAKAGKGGATKSMAYADDLDDYMDDGIHDDFEYNINDSFDSSMDDPELLSIDQFS</sequence>
<evidence type="ECO:0000313" key="3">
    <source>
        <dbReference type="Proteomes" id="UP000799438"/>
    </source>
</evidence>
<feature type="signal peptide" evidence="1">
    <location>
        <begin position="1"/>
        <end position="31"/>
    </location>
</feature>
<dbReference type="EMBL" id="ML995488">
    <property type="protein sequence ID" value="KAF2141039.1"/>
    <property type="molecule type" value="Genomic_DNA"/>
</dbReference>
<organism evidence="2 3">
    <name type="scientific">Aplosporella prunicola CBS 121167</name>
    <dbReference type="NCBI Taxonomy" id="1176127"/>
    <lineage>
        <taxon>Eukaryota</taxon>
        <taxon>Fungi</taxon>
        <taxon>Dikarya</taxon>
        <taxon>Ascomycota</taxon>
        <taxon>Pezizomycotina</taxon>
        <taxon>Dothideomycetes</taxon>
        <taxon>Dothideomycetes incertae sedis</taxon>
        <taxon>Botryosphaeriales</taxon>
        <taxon>Aplosporellaceae</taxon>
        <taxon>Aplosporella</taxon>
    </lineage>
</organism>
<name>A0A6A6BA14_9PEZI</name>
<reference evidence="2" key="1">
    <citation type="journal article" date="2020" name="Stud. Mycol.">
        <title>101 Dothideomycetes genomes: a test case for predicting lifestyles and emergence of pathogens.</title>
        <authorList>
            <person name="Haridas S."/>
            <person name="Albert R."/>
            <person name="Binder M."/>
            <person name="Bloem J."/>
            <person name="Labutti K."/>
            <person name="Salamov A."/>
            <person name="Andreopoulos B."/>
            <person name="Baker S."/>
            <person name="Barry K."/>
            <person name="Bills G."/>
            <person name="Bluhm B."/>
            <person name="Cannon C."/>
            <person name="Castanera R."/>
            <person name="Culley D."/>
            <person name="Daum C."/>
            <person name="Ezra D."/>
            <person name="Gonzalez J."/>
            <person name="Henrissat B."/>
            <person name="Kuo A."/>
            <person name="Liang C."/>
            <person name="Lipzen A."/>
            <person name="Lutzoni F."/>
            <person name="Magnuson J."/>
            <person name="Mondo S."/>
            <person name="Nolan M."/>
            <person name="Ohm R."/>
            <person name="Pangilinan J."/>
            <person name="Park H.-J."/>
            <person name="Ramirez L."/>
            <person name="Alfaro M."/>
            <person name="Sun H."/>
            <person name="Tritt A."/>
            <person name="Yoshinaga Y."/>
            <person name="Zwiers L.-H."/>
            <person name="Turgeon B."/>
            <person name="Goodwin S."/>
            <person name="Spatafora J."/>
            <person name="Crous P."/>
            <person name="Grigoriev I."/>
        </authorList>
    </citation>
    <scope>NUCLEOTIDE SEQUENCE</scope>
    <source>
        <strain evidence="2">CBS 121167</strain>
    </source>
</reference>
<dbReference type="RefSeq" id="XP_033396752.1">
    <property type="nucleotide sequence ID" value="XM_033545199.1"/>
</dbReference>
<feature type="chain" id="PRO_5025500596" evidence="1">
    <location>
        <begin position="32"/>
        <end position="663"/>
    </location>
</feature>
<keyword evidence="1" id="KW-0732">Signal</keyword>